<dbReference type="Pfam" id="PF13193">
    <property type="entry name" value="AMP-binding_C"/>
    <property type="match status" value="1"/>
</dbReference>
<feature type="domain" description="AMP-binding enzyme C-terminal" evidence="9">
    <location>
        <begin position="470"/>
        <end position="544"/>
    </location>
</feature>
<gene>
    <name evidence="10" type="ORF">F892_02365</name>
</gene>
<organism evidence="10 11">
    <name type="scientific">Acinetobacter vivianii</name>
    <dbReference type="NCBI Taxonomy" id="1776742"/>
    <lineage>
        <taxon>Bacteria</taxon>
        <taxon>Pseudomonadati</taxon>
        <taxon>Pseudomonadota</taxon>
        <taxon>Gammaproteobacteria</taxon>
        <taxon>Moraxellales</taxon>
        <taxon>Moraxellaceae</taxon>
        <taxon>Acinetobacter</taxon>
    </lineage>
</organism>
<evidence type="ECO:0000313" key="10">
    <source>
        <dbReference type="EMBL" id="ENX23122.1"/>
    </source>
</evidence>
<dbReference type="AlphaFoldDB" id="N9Q876"/>
<keyword evidence="3" id="KW-0436">Ligase</keyword>
<reference evidence="10 11" key="1">
    <citation type="submission" date="2013-02" db="EMBL/GenBank/DDBJ databases">
        <title>The Genome Sequence of Acinetobacter sp. NIPH 2168.</title>
        <authorList>
            <consortium name="The Broad Institute Genome Sequencing Platform"/>
            <consortium name="The Broad Institute Genome Sequencing Center for Infectious Disease"/>
            <person name="Cerqueira G."/>
            <person name="Feldgarden M."/>
            <person name="Courvalin P."/>
            <person name="Perichon B."/>
            <person name="Grillot-Courvalin C."/>
            <person name="Clermont D."/>
            <person name="Rocha E."/>
            <person name="Yoon E.-J."/>
            <person name="Nemec A."/>
            <person name="Walker B."/>
            <person name="Young S.K."/>
            <person name="Zeng Q."/>
            <person name="Gargeya S."/>
            <person name="Fitzgerald M."/>
            <person name="Haas B."/>
            <person name="Abouelleil A."/>
            <person name="Alvarado L."/>
            <person name="Arachchi H.M."/>
            <person name="Berlin A.M."/>
            <person name="Chapman S.B."/>
            <person name="Dewar J."/>
            <person name="Goldberg J."/>
            <person name="Griggs A."/>
            <person name="Gujja S."/>
            <person name="Hansen M."/>
            <person name="Howarth C."/>
            <person name="Imamovic A."/>
            <person name="Larimer J."/>
            <person name="McCowan C."/>
            <person name="Murphy C."/>
            <person name="Neiman D."/>
            <person name="Pearson M."/>
            <person name="Priest M."/>
            <person name="Roberts A."/>
            <person name="Saif S."/>
            <person name="Shea T."/>
            <person name="Sisk P."/>
            <person name="Sykes S."/>
            <person name="Wortman J."/>
            <person name="Nusbaum C."/>
            <person name="Birren B."/>
        </authorList>
    </citation>
    <scope>NUCLEOTIDE SEQUENCE [LARGE SCALE GENOMIC DNA]</scope>
    <source>
        <strain evidence="10 11">NIPH 2168</strain>
    </source>
</reference>
<dbReference type="Proteomes" id="UP000013173">
    <property type="component" value="Unassembled WGS sequence"/>
</dbReference>
<dbReference type="OrthoDB" id="9803968at2"/>
<dbReference type="Gene3D" id="3.40.50.980">
    <property type="match status" value="2"/>
</dbReference>
<dbReference type="RefSeq" id="WP_005258471.1">
    <property type="nucleotide sequence ID" value="NZ_BMDR01000004.1"/>
</dbReference>
<keyword evidence="4" id="KW-0472">Membrane</keyword>
<evidence type="ECO:0000256" key="7">
    <source>
        <dbReference type="ARBA" id="ARBA00042773"/>
    </source>
</evidence>
<name>N9Q876_9GAMM</name>
<accession>N9Q876</accession>
<dbReference type="PANTHER" id="PTHR43767:SF8">
    <property type="entry name" value="LONG-CHAIN-FATTY-ACID--COA LIGASE"/>
    <property type="match status" value="1"/>
</dbReference>
<dbReference type="Gene3D" id="3.30.300.30">
    <property type="match status" value="1"/>
</dbReference>
<evidence type="ECO:0000259" key="9">
    <source>
        <dbReference type="Pfam" id="PF13193"/>
    </source>
</evidence>
<dbReference type="Gene3D" id="2.30.38.10">
    <property type="entry name" value="Luciferase, Domain 3"/>
    <property type="match status" value="1"/>
</dbReference>
<dbReference type="Pfam" id="PF00501">
    <property type="entry name" value="AMP-binding"/>
    <property type="match status" value="1"/>
</dbReference>
<dbReference type="InterPro" id="IPR020845">
    <property type="entry name" value="AMP-binding_CS"/>
</dbReference>
<dbReference type="EC" id="6.2.1.3" evidence="5"/>
<dbReference type="HOGENOM" id="CLU_000022_59_9_6"/>
<evidence type="ECO:0000256" key="3">
    <source>
        <dbReference type="ARBA" id="ARBA00022598"/>
    </source>
</evidence>
<sequence length="558" mass="62677">MEYASRPWIKNYPETLQEFIDQGPYSTENYIEIVNHVTEKFSSNPAFSMVLPDGKSKSLSFEQIDDYSNKLASYLKNTLNLSKGDVVGIQLANCPHYPIITFAAWKIGAIVTNINPLYTLRESEHQLQDSGTKVLFLLEQALGNFEKIIELNAQLAHIQLVTVSLKDFFIPTNSSIESIDFHDKKPHQPASFIEIVSRHDALNKNEYINHEVAVYQYTGGTTGKSKGAIITHKNILSFVQNCNEYVKSYGFGFNEHDTVLTAIPMYHVIAFCGNFLLFYSEGTHNVLVPSPKPIDNLRPAFSSFKISWITGVETLFSALLNTTWFKDEAKSMRCCISGGAALRPITLEAWKNTISPIYEAFGMTEIASVATMHPLISELKKSSVGIPLPFYEIKIVNDKNQEVPIGHEGELCVKGPQLMQSYLNTRENPFIEGWFHTGDIAKMDQDGYIYILDRKKDMVIVSGFNVYPNEIEAVLGNHPHIQDVAVIGIPDDKTGESLLAYIVPSNDSLTIENVISFCQEHLTAYKVPKKFELRLDLPKTTVGKIMRNQLKQAVANNS</sequence>
<dbReference type="InterPro" id="IPR000873">
    <property type="entry name" value="AMP-dep_synth/lig_dom"/>
</dbReference>
<evidence type="ECO:0000256" key="4">
    <source>
        <dbReference type="ARBA" id="ARBA00023136"/>
    </source>
</evidence>
<dbReference type="InterPro" id="IPR025110">
    <property type="entry name" value="AMP-bd_C"/>
</dbReference>
<keyword evidence="11" id="KW-1185">Reference proteome</keyword>
<dbReference type="PANTHER" id="PTHR43767">
    <property type="entry name" value="LONG-CHAIN-FATTY-ACID--COA LIGASE"/>
    <property type="match status" value="1"/>
</dbReference>
<comment type="subcellular location">
    <subcellularLocation>
        <location evidence="1">Membrane</location>
        <topology evidence="1">Peripheral membrane protein</topology>
    </subcellularLocation>
</comment>
<evidence type="ECO:0000256" key="5">
    <source>
        <dbReference type="ARBA" id="ARBA00026121"/>
    </source>
</evidence>
<dbReference type="GeneID" id="303683872"/>
<dbReference type="PROSITE" id="PS00455">
    <property type="entry name" value="AMP_BINDING"/>
    <property type="match status" value="1"/>
</dbReference>
<proteinExistence type="predicted"/>
<dbReference type="InterPro" id="IPR045851">
    <property type="entry name" value="AMP-bd_C_sf"/>
</dbReference>
<dbReference type="SUPFAM" id="SSF56801">
    <property type="entry name" value="Acetyl-CoA synthetase-like"/>
    <property type="match status" value="1"/>
</dbReference>
<dbReference type="GO" id="GO:0004467">
    <property type="term" value="F:long-chain fatty acid-CoA ligase activity"/>
    <property type="evidence" value="ECO:0007669"/>
    <property type="project" value="UniProtKB-EC"/>
</dbReference>
<comment type="caution">
    <text evidence="10">The sequence shown here is derived from an EMBL/GenBank/DDBJ whole genome shotgun (WGS) entry which is preliminary data.</text>
</comment>
<dbReference type="EMBL" id="APRW01000009">
    <property type="protein sequence ID" value="ENX23122.1"/>
    <property type="molecule type" value="Genomic_DNA"/>
</dbReference>
<evidence type="ECO:0000313" key="11">
    <source>
        <dbReference type="Proteomes" id="UP000013173"/>
    </source>
</evidence>
<evidence type="ECO:0000256" key="1">
    <source>
        <dbReference type="ARBA" id="ARBA00004170"/>
    </source>
</evidence>
<protein>
    <recommendedName>
        <fullName evidence="6">Long-chain-fatty-acid--CoA ligase</fullName>
        <ecNumber evidence="5">6.2.1.3</ecNumber>
    </recommendedName>
    <alternativeName>
        <fullName evidence="7">Long-chain acyl-CoA synthetase</fullName>
    </alternativeName>
</protein>
<dbReference type="PATRIC" id="fig|1217706.3.peg.2303"/>
<feature type="domain" description="AMP-dependent synthetase/ligase" evidence="8">
    <location>
        <begin position="40"/>
        <end position="423"/>
    </location>
</feature>
<dbReference type="GO" id="GO:0016020">
    <property type="term" value="C:membrane"/>
    <property type="evidence" value="ECO:0007669"/>
    <property type="project" value="UniProtKB-SubCell"/>
</dbReference>
<evidence type="ECO:0000259" key="8">
    <source>
        <dbReference type="Pfam" id="PF00501"/>
    </source>
</evidence>
<evidence type="ECO:0000256" key="6">
    <source>
        <dbReference type="ARBA" id="ARBA00039545"/>
    </source>
</evidence>
<comment type="pathway">
    <text evidence="2">Lipid metabolism; fatty acid beta-oxidation.</text>
</comment>
<evidence type="ECO:0000256" key="2">
    <source>
        <dbReference type="ARBA" id="ARBA00005005"/>
    </source>
</evidence>
<dbReference type="InterPro" id="IPR050237">
    <property type="entry name" value="ATP-dep_AMP-bd_enzyme"/>
</dbReference>